<dbReference type="PANTHER" id="PTHR35041:SF3">
    <property type="entry name" value="FORMYLMETHIONINE DEFORMYLASE-LIKE PROTEIN"/>
    <property type="match status" value="1"/>
</dbReference>
<name>A0A8H4X9J5_9HYPO</name>
<dbReference type="EMBL" id="JABEXW010000260">
    <property type="protein sequence ID" value="KAF4966977.1"/>
    <property type="molecule type" value="Genomic_DNA"/>
</dbReference>
<accession>A0A8H4X9J5</accession>
<protein>
    <submittedName>
        <fullName evidence="3">Uncharacterized protein</fullName>
    </submittedName>
</protein>
<feature type="compositionally biased region" description="Polar residues" evidence="1">
    <location>
        <begin position="65"/>
        <end position="74"/>
    </location>
</feature>
<dbReference type="Proteomes" id="UP000622797">
    <property type="component" value="Unassembled WGS sequence"/>
</dbReference>
<reference evidence="3" key="1">
    <citation type="journal article" date="2020" name="BMC Genomics">
        <title>Correction to: Identification and distribution of gene clusters required for synthesis of sphingolipid metabolism inhibitors in diverse species of the filamentous fungus Fusarium.</title>
        <authorList>
            <person name="Kim H.S."/>
            <person name="Lohmar J.M."/>
            <person name="Busman M."/>
            <person name="Brown D.W."/>
            <person name="Naumann T.A."/>
            <person name="Divon H.H."/>
            <person name="Lysoe E."/>
            <person name="Uhlig S."/>
            <person name="Proctor R.H."/>
        </authorList>
    </citation>
    <scope>NUCLEOTIDE SEQUENCE</scope>
    <source>
        <strain evidence="3">NRRL 20472</strain>
    </source>
</reference>
<evidence type="ECO:0000313" key="3">
    <source>
        <dbReference type="EMBL" id="KAF4966977.1"/>
    </source>
</evidence>
<gene>
    <name evidence="3" type="ORF">FSARC_5416</name>
</gene>
<comment type="caution">
    <text evidence="3">The sequence shown here is derived from an EMBL/GenBank/DDBJ whole genome shotgun (WGS) entry which is preliminary data.</text>
</comment>
<dbReference type="PANTHER" id="PTHR35041">
    <property type="entry name" value="MEDIATOR OF RNA POLYMERASE II TRANSCRIPTION SUBUNIT 1"/>
    <property type="match status" value="1"/>
</dbReference>
<evidence type="ECO:0000256" key="1">
    <source>
        <dbReference type="SAM" id="MobiDB-lite"/>
    </source>
</evidence>
<keyword evidence="2" id="KW-1133">Transmembrane helix</keyword>
<keyword evidence="4" id="KW-1185">Reference proteome</keyword>
<dbReference type="AlphaFoldDB" id="A0A8H4X9J5"/>
<dbReference type="OrthoDB" id="5340195at2759"/>
<organism evidence="3 4">
    <name type="scientific">Fusarium sarcochroum</name>
    <dbReference type="NCBI Taxonomy" id="1208366"/>
    <lineage>
        <taxon>Eukaryota</taxon>
        <taxon>Fungi</taxon>
        <taxon>Dikarya</taxon>
        <taxon>Ascomycota</taxon>
        <taxon>Pezizomycotina</taxon>
        <taxon>Sordariomycetes</taxon>
        <taxon>Hypocreomycetidae</taxon>
        <taxon>Hypocreales</taxon>
        <taxon>Nectriaceae</taxon>
        <taxon>Fusarium</taxon>
        <taxon>Fusarium lateritium species complex</taxon>
    </lineage>
</organism>
<reference evidence="3" key="2">
    <citation type="submission" date="2020-05" db="EMBL/GenBank/DDBJ databases">
        <authorList>
            <person name="Kim H.-S."/>
            <person name="Proctor R.H."/>
            <person name="Brown D.W."/>
        </authorList>
    </citation>
    <scope>NUCLEOTIDE SEQUENCE</scope>
    <source>
        <strain evidence="3">NRRL 20472</strain>
    </source>
</reference>
<feature type="region of interest" description="Disordered" evidence="1">
    <location>
        <begin position="473"/>
        <end position="493"/>
    </location>
</feature>
<sequence>MDNTRRPSPSFFSSFIRKYRNISPDHYQMEHGIALSPIITKHKDVPTPTAKLPSVSTELRLGQESPWNDPSSPDFQEPLASRGRTPSQIELLSYNQATPGSDAYQLSPPLQPKSISWWATAFKRQLLAFITKANFVIAVFMAHQQVAWRAVGQQGYSVHAIDSLFGAAHNAIELFNKEAWNKSWLAMFLAMYIWISPFLVIFTSATLSVVLDTKEENTMCASVRTLNFSHEAKKKWTEPRRADNDTVDGIRGSWYNETTEARDGPDSFDYWDQPNRQVSSITSSVLTGGQALQKENVAADICSQGWNCSTTIYFTGPGYRCRQLAKGVNSTIERFGKQEAPFNLSTLVPAGDMSYYTIADKGEYARPQIRVGPTGGRPLQRPPFPKSLGAFRTEPIIWLGYVTVDDETVKHAQNSSEDGWETDYTPIISACEHWEIDYTVNLTYTNGFQSYNVTKREFLRKVINTTYVDDSADDGTYDKTVAEPEDSYVFPRD</sequence>
<keyword evidence="2" id="KW-0812">Transmembrane</keyword>
<evidence type="ECO:0000256" key="2">
    <source>
        <dbReference type="SAM" id="Phobius"/>
    </source>
</evidence>
<proteinExistence type="predicted"/>
<evidence type="ECO:0000313" key="4">
    <source>
        <dbReference type="Proteomes" id="UP000622797"/>
    </source>
</evidence>
<feature type="region of interest" description="Disordered" evidence="1">
    <location>
        <begin position="46"/>
        <end position="81"/>
    </location>
</feature>
<keyword evidence="2" id="KW-0472">Membrane</keyword>
<feature type="transmembrane region" description="Helical" evidence="2">
    <location>
        <begin position="184"/>
        <end position="211"/>
    </location>
</feature>